<dbReference type="AlphaFoldDB" id="A0A0D0E2A0"/>
<dbReference type="Proteomes" id="UP000054538">
    <property type="component" value="Unassembled WGS sequence"/>
</dbReference>
<evidence type="ECO:0000256" key="1">
    <source>
        <dbReference type="SAM" id="MobiDB-lite"/>
    </source>
</evidence>
<feature type="region of interest" description="Disordered" evidence="1">
    <location>
        <begin position="1"/>
        <end position="30"/>
    </location>
</feature>
<organism evidence="2 3">
    <name type="scientific">Paxillus rubicundulus Ve08.2h10</name>
    <dbReference type="NCBI Taxonomy" id="930991"/>
    <lineage>
        <taxon>Eukaryota</taxon>
        <taxon>Fungi</taxon>
        <taxon>Dikarya</taxon>
        <taxon>Basidiomycota</taxon>
        <taxon>Agaricomycotina</taxon>
        <taxon>Agaricomycetes</taxon>
        <taxon>Agaricomycetidae</taxon>
        <taxon>Boletales</taxon>
        <taxon>Paxilineae</taxon>
        <taxon>Paxillaceae</taxon>
        <taxon>Paxillus</taxon>
    </lineage>
</organism>
<dbReference type="InParanoid" id="A0A0D0E2A0"/>
<keyword evidence="3" id="KW-1185">Reference proteome</keyword>
<reference evidence="3" key="2">
    <citation type="submission" date="2015-01" db="EMBL/GenBank/DDBJ databases">
        <title>Evolutionary Origins and Diversification of the Mycorrhizal Mutualists.</title>
        <authorList>
            <consortium name="DOE Joint Genome Institute"/>
            <consortium name="Mycorrhizal Genomics Consortium"/>
            <person name="Kohler A."/>
            <person name="Kuo A."/>
            <person name="Nagy L.G."/>
            <person name="Floudas D."/>
            <person name="Copeland A."/>
            <person name="Barry K.W."/>
            <person name="Cichocki N."/>
            <person name="Veneault-Fourrey C."/>
            <person name="LaButti K."/>
            <person name="Lindquist E.A."/>
            <person name="Lipzen A."/>
            <person name="Lundell T."/>
            <person name="Morin E."/>
            <person name="Murat C."/>
            <person name="Riley R."/>
            <person name="Ohm R."/>
            <person name="Sun H."/>
            <person name="Tunlid A."/>
            <person name="Henrissat B."/>
            <person name="Grigoriev I.V."/>
            <person name="Hibbett D.S."/>
            <person name="Martin F."/>
        </authorList>
    </citation>
    <scope>NUCLEOTIDE SEQUENCE [LARGE SCALE GENOMIC DNA]</scope>
    <source>
        <strain evidence="3">Ve08.2h10</strain>
    </source>
</reference>
<protein>
    <submittedName>
        <fullName evidence="2">Uncharacterized protein</fullName>
    </submittedName>
</protein>
<dbReference type="EMBL" id="KN824907">
    <property type="protein sequence ID" value="KIK98101.1"/>
    <property type="molecule type" value="Genomic_DNA"/>
</dbReference>
<evidence type="ECO:0000313" key="3">
    <source>
        <dbReference type="Proteomes" id="UP000054538"/>
    </source>
</evidence>
<name>A0A0D0E2A0_9AGAM</name>
<accession>A0A0D0E2A0</accession>
<proteinExistence type="predicted"/>
<gene>
    <name evidence="2" type="ORF">PAXRUDRAFT_805479</name>
</gene>
<feature type="compositionally biased region" description="Polar residues" evidence="1">
    <location>
        <begin position="14"/>
        <end position="30"/>
    </location>
</feature>
<sequence length="63" mass="7132">MPSQKHKPREKPAQYNQPAKKQKTMCNASATSAQPLVAQSLPMSTLSAHLLYHKTIWLNTFRP</sequence>
<evidence type="ECO:0000313" key="2">
    <source>
        <dbReference type="EMBL" id="KIK98101.1"/>
    </source>
</evidence>
<reference evidence="2 3" key="1">
    <citation type="submission" date="2014-04" db="EMBL/GenBank/DDBJ databases">
        <authorList>
            <consortium name="DOE Joint Genome Institute"/>
            <person name="Kuo A."/>
            <person name="Kohler A."/>
            <person name="Jargeat P."/>
            <person name="Nagy L.G."/>
            <person name="Floudas D."/>
            <person name="Copeland A."/>
            <person name="Barry K.W."/>
            <person name="Cichocki N."/>
            <person name="Veneault-Fourrey C."/>
            <person name="LaButti K."/>
            <person name="Lindquist E.A."/>
            <person name="Lipzen A."/>
            <person name="Lundell T."/>
            <person name="Morin E."/>
            <person name="Murat C."/>
            <person name="Sun H."/>
            <person name="Tunlid A."/>
            <person name="Henrissat B."/>
            <person name="Grigoriev I.V."/>
            <person name="Hibbett D.S."/>
            <person name="Martin F."/>
            <person name="Nordberg H.P."/>
            <person name="Cantor M.N."/>
            <person name="Hua S.X."/>
        </authorList>
    </citation>
    <scope>NUCLEOTIDE SEQUENCE [LARGE SCALE GENOMIC DNA]</scope>
    <source>
        <strain evidence="2 3">Ve08.2h10</strain>
    </source>
</reference>
<dbReference type="HOGENOM" id="CLU_2886507_0_0_1"/>